<comment type="caution">
    <text evidence="2">The sequence shown here is derived from an EMBL/GenBank/DDBJ whole genome shotgun (WGS) entry which is preliminary data.</text>
</comment>
<keyword evidence="3" id="KW-1185">Reference proteome</keyword>
<organism evidence="2 3">
    <name type="scientific">Zancudomyces culisetae</name>
    <name type="common">Gut fungus</name>
    <name type="synonym">Smittium culisetae</name>
    <dbReference type="NCBI Taxonomy" id="1213189"/>
    <lineage>
        <taxon>Eukaryota</taxon>
        <taxon>Fungi</taxon>
        <taxon>Fungi incertae sedis</taxon>
        <taxon>Zoopagomycota</taxon>
        <taxon>Kickxellomycotina</taxon>
        <taxon>Harpellomycetes</taxon>
        <taxon>Harpellales</taxon>
        <taxon>Legeriomycetaceae</taxon>
        <taxon>Zancudomyces</taxon>
    </lineage>
</organism>
<dbReference type="Proteomes" id="UP000188320">
    <property type="component" value="Unassembled WGS sequence"/>
</dbReference>
<evidence type="ECO:0000256" key="1">
    <source>
        <dbReference type="SAM" id="MobiDB-lite"/>
    </source>
</evidence>
<evidence type="ECO:0000313" key="2">
    <source>
        <dbReference type="EMBL" id="OMH81751.1"/>
    </source>
</evidence>
<feature type="compositionally biased region" description="Polar residues" evidence="1">
    <location>
        <begin position="357"/>
        <end position="398"/>
    </location>
</feature>
<accession>A0A1R1PL98</accession>
<feature type="region of interest" description="Disordered" evidence="1">
    <location>
        <begin position="249"/>
        <end position="309"/>
    </location>
</feature>
<feature type="region of interest" description="Disordered" evidence="1">
    <location>
        <begin position="349"/>
        <end position="398"/>
    </location>
</feature>
<reference evidence="3" key="1">
    <citation type="submission" date="2017-01" db="EMBL/GenBank/DDBJ databases">
        <authorList>
            <person name="Wang Y."/>
            <person name="White M."/>
            <person name="Kvist S."/>
            <person name="Moncalvo J.-M."/>
        </authorList>
    </citation>
    <scope>NUCLEOTIDE SEQUENCE [LARGE SCALE GENOMIC DNA]</scope>
    <source>
        <strain evidence="3">COL-18-3</strain>
    </source>
</reference>
<protein>
    <submittedName>
        <fullName evidence="2">Uncharacterized protein</fullName>
    </submittedName>
</protein>
<gene>
    <name evidence="2" type="ORF">AX774_g4787</name>
</gene>
<name>A0A1R1PL98_ZANCU</name>
<feature type="compositionally biased region" description="Basic and acidic residues" evidence="1">
    <location>
        <begin position="287"/>
        <end position="297"/>
    </location>
</feature>
<sequence length="593" mass="65173">MNNTDRRHRAGGAGFIAEVFNASIYLIGEYCQLLTHSTQIEQLVKDILDARFLANHKEAGIDYVVTFKALVKLYVELFCRFESIVEDGGYDEELIETRREQLGEIVTFGIASVEKVKTYRDSSKYSDFGLLQSVLVSIRKSISTNPGSVDSVWNGLVKKSSQLSTPIPKIDSPTSLPDGELCLSASLLKSFINSYELNPIAPTAQSRVEIPEGLRPILDTALVDSELLSIPDTKHALINAFEIFENSNVGEIPSSNLGPGNTDDNSNKRHQRSIKPAKGVDTRFYIKRSDANKHKSDALSNGQNSEEIPIMPLELNKESSTTNSLNQPHLDKGLTFEKSEHVEIIHDENLLDHTENDNASSNPTSLSKSTDSPATLLQPQKSHNTAISSSAPPLSQPKGYTQQVLLKQGGIRLKLLDQVVKDPQSRQPISTKKLHHPSPHLETVEVLSVLKFKLKPKLFSTFNRLAINCVDDFILNNTNQFGIPILPLVINLDTFKASGQPVVDKSVIHISEDKCGFSVLFPILVHQSVFKVFSSPIPQTSPRGDNSVDASNSAAVPVVAVSIVIELSNEAANDDARFSSNKLVVYCSLPILT</sequence>
<proteinExistence type="predicted"/>
<evidence type="ECO:0000313" key="3">
    <source>
        <dbReference type="Proteomes" id="UP000188320"/>
    </source>
</evidence>
<dbReference type="AlphaFoldDB" id="A0A1R1PL98"/>
<dbReference type="EMBL" id="LSSK01000832">
    <property type="protein sequence ID" value="OMH81751.1"/>
    <property type="molecule type" value="Genomic_DNA"/>
</dbReference>
<feature type="compositionally biased region" description="Polar residues" evidence="1">
    <location>
        <begin position="249"/>
        <end position="264"/>
    </location>
</feature>